<evidence type="ECO:0000259" key="3">
    <source>
        <dbReference type="Pfam" id="PF08279"/>
    </source>
</evidence>
<dbReference type="InterPro" id="IPR035922">
    <property type="entry name" value="3H_dom_sf"/>
</dbReference>
<dbReference type="Gene3D" id="1.10.10.10">
    <property type="entry name" value="Winged helix-like DNA-binding domain superfamily/Winged helix DNA-binding domain"/>
    <property type="match status" value="1"/>
</dbReference>
<dbReference type="InterPro" id="IPR036388">
    <property type="entry name" value="WH-like_DNA-bd_sf"/>
</dbReference>
<dbReference type="Pfam" id="PF08279">
    <property type="entry name" value="HTH_11"/>
    <property type="match status" value="1"/>
</dbReference>
<organism evidence="4 5">
    <name type="scientific">Metabacillus arenae</name>
    <dbReference type="NCBI Taxonomy" id="2771434"/>
    <lineage>
        <taxon>Bacteria</taxon>
        <taxon>Bacillati</taxon>
        <taxon>Bacillota</taxon>
        <taxon>Bacilli</taxon>
        <taxon>Bacillales</taxon>
        <taxon>Bacillaceae</taxon>
        <taxon>Metabacillus</taxon>
    </lineage>
</organism>
<dbReference type="Proteomes" id="UP000626844">
    <property type="component" value="Unassembled WGS sequence"/>
</dbReference>
<dbReference type="PIRSF" id="PIRSF037847">
    <property type="entry name" value="NiaR"/>
    <property type="match status" value="1"/>
</dbReference>
<dbReference type="PANTHER" id="PTHR40068:SF1">
    <property type="entry name" value="TRANSCRIPTION REPRESSOR NIAR-RELATED"/>
    <property type="match status" value="1"/>
</dbReference>
<dbReference type="EMBL" id="JACXAI010000016">
    <property type="protein sequence ID" value="MBD1381214.1"/>
    <property type="molecule type" value="Genomic_DNA"/>
</dbReference>
<keyword evidence="5" id="KW-1185">Reference proteome</keyword>
<dbReference type="PANTHER" id="PTHR40068">
    <property type="entry name" value="TRANSCRIPTION REPRESSOR NIAR-RELATED"/>
    <property type="match status" value="1"/>
</dbReference>
<comment type="caution">
    <text evidence="4">The sequence shown here is derived from an EMBL/GenBank/DDBJ whole genome shotgun (WGS) entry which is preliminary data.</text>
</comment>
<evidence type="ECO:0000256" key="1">
    <source>
        <dbReference type="PIRSR" id="PIRSR037847-1"/>
    </source>
</evidence>
<feature type="binding site" evidence="1">
    <location>
        <position position="84"/>
    </location>
    <ligand>
        <name>Ni(2+)</name>
        <dbReference type="ChEBI" id="CHEBI:49786"/>
    </ligand>
</feature>
<protein>
    <submittedName>
        <fullName evidence="4">Transcription repressor NadR</fullName>
    </submittedName>
</protein>
<keyword evidence="1" id="KW-0479">Metal-binding</keyword>
<dbReference type="InterPro" id="IPR013196">
    <property type="entry name" value="HTH_11"/>
</dbReference>
<dbReference type="InterPro" id="IPR004173">
    <property type="entry name" value="3H_domain"/>
</dbReference>
<dbReference type="RefSeq" id="WP_191158808.1">
    <property type="nucleotide sequence ID" value="NZ_JACXAI010000016.1"/>
</dbReference>
<proteinExistence type="predicted"/>
<gene>
    <name evidence="4" type="ORF">IC621_13320</name>
</gene>
<feature type="binding site" evidence="1">
    <location>
        <position position="153"/>
    </location>
    <ligand>
        <name>Ni(2+)</name>
        <dbReference type="ChEBI" id="CHEBI:49786"/>
    </ligand>
</feature>
<dbReference type="GO" id="GO:0046872">
    <property type="term" value="F:metal ion binding"/>
    <property type="evidence" value="ECO:0007669"/>
    <property type="project" value="UniProtKB-KW"/>
</dbReference>
<dbReference type="Gene3D" id="3.30.1340.20">
    <property type="entry name" value="3H domain"/>
    <property type="match status" value="1"/>
</dbReference>
<keyword evidence="1" id="KW-0533">Nickel</keyword>
<dbReference type="AlphaFoldDB" id="A0A926S1P8"/>
<feature type="domain" description="3H" evidence="2">
    <location>
        <begin position="80"/>
        <end position="176"/>
    </location>
</feature>
<sequence>MKEKKILGDERRALLLQWLKETTYPLTGSDLAKKTNVSRQVIVQDVSLLKAQNEPIIATSQGYLYLRPKGEQDKTFERIIASRHSPEDAEKELNLIVDHGVTVLDVTIEHPVYGDLKASIHVSNRKEVKEFFNKMRSTNAALLSQLTDGLHLHTLVASSDSTLDEVCTSLDKAGFLVH</sequence>
<dbReference type="InterPro" id="IPR036390">
    <property type="entry name" value="WH_DNA-bd_sf"/>
</dbReference>
<feature type="domain" description="Helix-turn-helix type 11" evidence="3">
    <location>
        <begin position="11"/>
        <end position="63"/>
    </location>
</feature>
<dbReference type="Pfam" id="PF02829">
    <property type="entry name" value="3H"/>
    <property type="match status" value="1"/>
</dbReference>
<dbReference type="InterPro" id="IPR026043">
    <property type="entry name" value="NadR"/>
</dbReference>
<reference evidence="4" key="1">
    <citation type="submission" date="2020-09" db="EMBL/GenBank/DDBJ databases">
        <title>A novel bacterium of genus Bacillus, isolated from South China Sea.</title>
        <authorList>
            <person name="Huang H."/>
            <person name="Mo K."/>
            <person name="Hu Y."/>
        </authorList>
    </citation>
    <scope>NUCLEOTIDE SEQUENCE</scope>
    <source>
        <strain evidence="4">IB182487</strain>
    </source>
</reference>
<feature type="binding site" evidence="1">
    <location>
        <position position="92"/>
    </location>
    <ligand>
        <name>Ni(2+)</name>
        <dbReference type="ChEBI" id="CHEBI:49786"/>
    </ligand>
</feature>
<dbReference type="SUPFAM" id="SSF46785">
    <property type="entry name" value="Winged helix' DNA-binding domain"/>
    <property type="match status" value="1"/>
</dbReference>
<dbReference type="SUPFAM" id="SSF75500">
    <property type="entry name" value="Putative transcriptional regulator TM1602, C-terminal domain"/>
    <property type="match status" value="1"/>
</dbReference>
<feature type="binding site" evidence="1">
    <location>
        <position position="151"/>
    </location>
    <ligand>
        <name>Ni(2+)</name>
        <dbReference type="ChEBI" id="CHEBI:49786"/>
    </ligand>
</feature>
<evidence type="ECO:0000313" key="4">
    <source>
        <dbReference type="EMBL" id="MBD1381214.1"/>
    </source>
</evidence>
<accession>A0A926S1P8</accession>
<evidence type="ECO:0000259" key="2">
    <source>
        <dbReference type="Pfam" id="PF02829"/>
    </source>
</evidence>
<name>A0A926S1P8_9BACI</name>
<evidence type="ECO:0000313" key="5">
    <source>
        <dbReference type="Proteomes" id="UP000626844"/>
    </source>
</evidence>